<dbReference type="InterPro" id="IPR029058">
    <property type="entry name" value="AB_hydrolase_fold"/>
</dbReference>
<dbReference type="InterPro" id="IPR000073">
    <property type="entry name" value="AB_hydrolase_1"/>
</dbReference>
<evidence type="ECO:0000259" key="1">
    <source>
        <dbReference type="Pfam" id="PF00561"/>
    </source>
</evidence>
<sequence>MPTFDVNGHSMYYEISGIPGADKAVVMGGWGTFCHGKQKDAPRYLFETYEVLTFDYRGMRDSTDDYTQEATMRLFADDLAKLIDHIGWTNVHIVGMVGMGACIGQELAFARPDLARTLVMTGTWAFADPVMVDQLDSMTTVHQESGFYAFQKFVASFSFPGDFYNENRDRLLGDNGTWADLNGNLAAHERYVHACNNHDSRERLPHIKTPSLVLHALLDSITTARHTQLIEDLIPNCIGVTWPDAAHVVAGKEQRMRFDALLKDFLEAN</sequence>
<dbReference type="EMBL" id="JNSL01000172">
    <property type="protein sequence ID" value="KGA13785.1"/>
    <property type="molecule type" value="Genomic_DNA"/>
</dbReference>
<comment type="caution">
    <text evidence="2">The sequence shown here is derived from an EMBL/GenBank/DDBJ whole genome shotgun (WGS) entry which is preliminary data.</text>
</comment>
<dbReference type="AlphaFoldDB" id="A0A094PPW0"/>
<name>A0A094PPW0_9ZZZZ</name>
<dbReference type="Gene3D" id="3.40.50.1820">
    <property type="entry name" value="alpha/beta hydrolase"/>
    <property type="match status" value="1"/>
</dbReference>
<accession>A0A094PPW0</accession>
<reference evidence="2" key="1">
    <citation type="submission" date="2014-06" db="EMBL/GenBank/DDBJ databases">
        <title>Key roles for freshwater Actinobacteria revealed by deep metagenomic sequencing.</title>
        <authorList>
            <person name="Ghai R."/>
            <person name="Mizuno C.M."/>
            <person name="Picazo A."/>
            <person name="Camacho A."/>
            <person name="Rodriguez-Valera F."/>
        </authorList>
    </citation>
    <scope>NUCLEOTIDE SEQUENCE</scope>
</reference>
<protein>
    <recommendedName>
        <fullName evidence="1">AB hydrolase-1 domain-containing protein</fullName>
    </recommendedName>
</protein>
<evidence type="ECO:0000313" key="2">
    <source>
        <dbReference type="EMBL" id="KGA13785.1"/>
    </source>
</evidence>
<dbReference type="Pfam" id="PF00561">
    <property type="entry name" value="Abhydrolase_1"/>
    <property type="match status" value="1"/>
</dbReference>
<dbReference type="PANTHER" id="PTHR43433">
    <property type="entry name" value="HYDROLASE, ALPHA/BETA FOLD FAMILY PROTEIN"/>
    <property type="match status" value="1"/>
</dbReference>
<dbReference type="PANTHER" id="PTHR43433:SF5">
    <property type="entry name" value="AB HYDROLASE-1 DOMAIN-CONTAINING PROTEIN"/>
    <property type="match status" value="1"/>
</dbReference>
<proteinExistence type="predicted"/>
<gene>
    <name evidence="2" type="ORF">GM51_18835</name>
</gene>
<dbReference type="SUPFAM" id="SSF53474">
    <property type="entry name" value="alpha/beta-Hydrolases"/>
    <property type="match status" value="1"/>
</dbReference>
<feature type="domain" description="AB hydrolase-1" evidence="1">
    <location>
        <begin position="41"/>
        <end position="249"/>
    </location>
</feature>
<organism evidence="2">
    <name type="scientific">freshwater metagenome</name>
    <dbReference type="NCBI Taxonomy" id="449393"/>
    <lineage>
        <taxon>unclassified sequences</taxon>
        <taxon>metagenomes</taxon>
        <taxon>ecological metagenomes</taxon>
    </lineage>
</organism>
<dbReference type="InterPro" id="IPR050471">
    <property type="entry name" value="AB_hydrolase"/>
</dbReference>